<dbReference type="RefSeq" id="WP_034478108.1">
    <property type="nucleotide sequence ID" value="NZ_CP017562.2"/>
</dbReference>
<dbReference type="OrthoDB" id="9890144at2"/>
<protein>
    <submittedName>
        <fullName evidence="2">TIGR00366 family protein</fullName>
    </submittedName>
</protein>
<keyword evidence="1" id="KW-0472">Membrane</keyword>
<gene>
    <name evidence="2" type="ORF">BJG93_21815</name>
</gene>
<evidence type="ECO:0000313" key="2">
    <source>
        <dbReference type="EMBL" id="APA88047.1"/>
    </source>
</evidence>
<name>A0A1I9YP14_9BURK</name>
<proteinExistence type="predicted"/>
<dbReference type="Pfam" id="PF02667">
    <property type="entry name" value="SCFA_trans"/>
    <property type="match status" value="1"/>
</dbReference>
<accession>A0A1I9YP14</accession>
<dbReference type="AlphaFoldDB" id="A0A1I9YP14"/>
<sequence>MENRNSNSSAITENAVPSRRFVAWLVYVFEQVMPNPFVLSIGLTLVVYLLATFFAPCASLPTMPTALHGGTFNIPGLALQMILILATGYAIADVLAVQRRQRALAAHIQTPAAPVLS</sequence>
<organism evidence="2 3">
    <name type="scientific">Paraburkholderia sprentiae WSM5005</name>
    <dbReference type="NCBI Taxonomy" id="754502"/>
    <lineage>
        <taxon>Bacteria</taxon>
        <taxon>Pseudomonadati</taxon>
        <taxon>Pseudomonadota</taxon>
        <taxon>Betaproteobacteria</taxon>
        <taxon>Burkholderiales</taxon>
        <taxon>Burkholderiaceae</taxon>
        <taxon>Paraburkholderia</taxon>
    </lineage>
</organism>
<keyword evidence="1" id="KW-0812">Transmembrane</keyword>
<evidence type="ECO:0000313" key="3">
    <source>
        <dbReference type="Proteomes" id="UP000179860"/>
    </source>
</evidence>
<keyword evidence="1" id="KW-1133">Transmembrane helix</keyword>
<dbReference type="Proteomes" id="UP000179860">
    <property type="component" value="Chromosome 2"/>
</dbReference>
<reference evidence="2" key="2">
    <citation type="submission" date="2021-06" db="EMBL/GenBank/DDBJ databases">
        <authorList>
            <person name="Rogers T.H."/>
            <person name="Ramsay J.P."/>
            <person name="Wang P."/>
            <person name="Terpolilli J."/>
        </authorList>
    </citation>
    <scope>NUCLEOTIDE SEQUENCE [LARGE SCALE GENOMIC DNA]</scope>
    <source>
        <strain evidence="2">WSM5005</strain>
    </source>
</reference>
<feature type="transmembrane region" description="Helical" evidence="1">
    <location>
        <begin position="76"/>
        <end position="97"/>
    </location>
</feature>
<dbReference type="InterPro" id="IPR006160">
    <property type="entry name" value="SCFA_transpt_AtoE"/>
</dbReference>
<dbReference type="KEGG" id="pspw:BJG93_21815"/>
<evidence type="ECO:0000256" key="1">
    <source>
        <dbReference type="SAM" id="Phobius"/>
    </source>
</evidence>
<feature type="transmembrane region" description="Helical" evidence="1">
    <location>
        <begin position="37"/>
        <end position="56"/>
    </location>
</feature>
<dbReference type="EMBL" id="CP017562">
    <property type="protein sequence ID" value="APA88047.1"/>
    <property type="molecule type" value="Genomic_DNA"/>
</dbReference>
<keyword evidence="3" id="KW-1185">Reference proteome</keyword>
<reference evidence="2" key="1">
    <citation type="submission" date="2016-09" db="EMBL/GenBank/DDBJ databases">
        <title>The Complete Genome of Burkholderia sprentiae wsm5005.</title>
        <authorList>
            <person name="De Meyer S."/>
            <person name="Wang P."/>
            <person name="Terpolilli J."/>
        </authorList>
    </citation>
    <scope>NUCLEOTIDE SEQUENCE [LARGE SCALE GENOMIC DNA]</scope>
    <source>
        <strain evidence="2">WSM5005</strain>
    </source>
</reference>